<gene>
    <name evidence="1" type="ORF">JCM21531_283</name>
</gene>
<sequence>MFLIVLGKVGFGVKKSPYKLLKVTIPEDLDYQREFEEVFNQYALSYELQKVKTTDLGSLYELVYLVSLYYDADEKEFIDALRCRNGNLNIVLGMNVER</sequence>
<proteinExistence type="predicted"/>
<evidence type="ECO:0000313" key="1">
    <source>
        <dbReference type="EMBL" id="GAE86947.1"/>
    </source>
</evidence>
<keyword evidence="2" id="KW-1185">Reference proteome</keyword>
<dbReference type="EMBL" id="BAVR01000003">
    <property type="protein sequence ID" value="GAE86947.1"/>
    <property type="molecule type" value="Genomic_DNA"/>
</dbReference>
<dbReference type="STRING" id="1294263.JCM21531_283"/>
<evidence type="ECO:0000313" key="2">
    <source>
        <dbReference type="Proteomes" id="UP000019109"/>
    </source>
</evidence>
<accession>W4V1I6</accession>
<name>W4V1I6_9FIRM</name>
<dbReference type="Proteomes" id="UP000019109">
    <property type="component" value="Unassembled WGS sequence"/>
</dbReference>
<comment type="caution">
    <text evidence="1">The sequence shown here is derived from an EMBL/GenBank/DDBJ whole genome shotgun (WGS) entry which is preliminary data.</text>
</comment>
<dbReference type="AlphaFoldDB" id="W4V1I6"/>
<reference evidence="1" key="1">
    <citation type="journal article" date="2014" name="Genome Announc.">
        <title>Draft Genome Sequence of Clostridium straminisolvens Strain JCM 21531T, Isolated from a Cellulose-Degrading Bacterial Community.</title>
        <authorList>
            <person name="Yuki M."/>
            <person name="Oshima K."/>
            <person name="Suda W."/>
            <person name="Sakamoto M."/>
            <person name="Kitamura K."/>
            <person name="Iida T."/>
            <person name="Hattori M."/>
            <person name="Ohkuma M."/>
        </authorList>
    </citation>
    <scope>NUCLEOTIDE SEQUENCE [LARGE SCALE GENOMIC DNA]</scope>
    <source>
        <strain evidence="1">JCM 21531</strain>
    </source>
</reference>
<organism evidence="1 2">
    <name type="scientific">Acetivibrio straminisolvens JCM 21531</name>
    <dbReference type="NCBI Taxonomy" id="1294263"/>
    <lineage>
        <taxon>Bacteria</taxon>
        <taxon>Bacillati</taxon>
        <taxon>Bacillota</taxon>
        <taxon>Clostridia</taxon>
        <taxon>Eubacteriales</taxon>
        <taxon>Oscillospiraceae</taxon>
        <taxon>Acetivibrio</taxon>
    </lineage>
</organism>
<protein>
    <submittedName>
        <fullName evidence="1">Uncharacterized protein</fullName>
    </submittedName>
</protein>